<dbReference type="Proteomes" id="UP001258315">
    <property type="component" value="Unassembled WGS sequence"/>
</dbReference>
<organism evidence="1 2">
    <name type="scientific">Mucilaginibacter terrae</name>
    <dbReference type="NCBI Taxonomy" id="1955052"/>
    <lineage>
        <taxon>Bacteria</taxon>
        <taxon>Pseudomonadati</taxon>
        <taxon>Bacteroidota</taxon>
        <taxon>Sphingobacteriia</taxon>
        <taxon>Sphingobacteriales</taxon>
        <taxon>Sphingobacteriaceae</taxon>
        <taxon>Mucilaginibacter</taxon>
    </lineage>
</organism>
<sequence>MGFSALGEPGYLLQVLTSLCYVPGFPLLSLTQTAKYNIAVICDEC</sequence>
<reference evidence="2" key="1">
    <citation type="submission" date="2023-07" db="EMBL/GenBank/DDBJ databases">
        <title>Functional and genomic diversity of the sorghum phyllosphere microbiome.</title>
        <authorList>
            <person name="Shade A."/>
        </authorList>
    </citation>
    <scope>NUCLEOTIDE SEQUENCE [LARGE SCALE GENOMIC DNA]</scope>
    <source>
        <strain evidence="2">SORGH_AS_0422</strain>
    </source>
</reference>
<gene>
    <name evidence="1" type="ORF">QE417_004050</name>
</gene>
<proteinExistence type="predicted"/>
<keyword evidence="2" id="KW-1185">Reference proteome</keyword>
<name>A0ABU3GYY3_9SPHI</name>
<protein>
    <submittedName>
        <fullName evidence="1">Uncharacterized protein</fullName>
    </submittedName>
</protein>
<comment type="caution">
    <text evidence="1">The sequence shown here is derived from an EMBL/GenBank/DDBJ whole genome shotgun (WGS) entry which is preliminary data.</text>
</comment>
<dbReference type="EMBL" id="JAVLVU010000001">
    <property type="protein sequence ID" value="MDT3404978.1"/>
    <property type="molecule type" value="Genomic_DNA"/>
</dbReference>
<evidence type="ECO:0000313" key="2">
    <source>
        <dbReference type="Proteomes" id="UP001258315"/>
    </source>
</evidence>
<evidence type="ECO:0000313" key="1">
    <source>
        <dbReference type="EMBL" id="MDT3404978.1"/>
    </source>
</evidence>
<accession>A0ABU3GYY3</accession>